<proteinExistence type="predicted"/>
<dbReference type="PATRIC" id="fig|314722.6.peg.828"/>
<dbReference type="KEGG" id="psuw:WQ53_03980"/>
<evidence type="ECO:0000313" key="2">
    <source>
        <dbReference type="EMBL" id="AKC86054.1"/>
    </source>
</evidence>
<dbReference type="InterPro" id="IPR012434">
    <property type="entry name" value="DUF1631"/>
</dbReference>
<protein>
    <submittedName>
        <fullName evidence="2">Thymidine phosphorylase</fullName>
    </submittedName>
</protein>
<accession>A0A0E3Z0I7</accession>
<name>A0A0E3Z0I7_9GAMM</name>
<gene>
    <name evidence="2" type="ORF">WQ53_03980</name>
</gene>
<dbReference type="AlphaFoldDB" id="A0A0E3Z0I7"/>
<feature type="compositionally biased region" description="Low complexity" evidence="1">
    <location>
        <begin position="221"/>
        <end position="231"/>
    </location>
</feature>
<dbReference type="OrthoDB" id="6188167at2"/>
<dbReference type="Proteomes" id="UP000033067">
    <property type="component" value="Chromosome"/>
</dbReference>
<feature type="region of interest" description="Disordered" evidence="1">
    <location>
        <begin position="221"/>
        <end position="243"/>
    </location>
</feature>
<feature type="region of interest" description="Disordered" evidence="1">
    <location>
        <begin position="266"/>
        <end position="286"/>
    </location>
</feature>
<dbReference type="EMBL" id="CP011144">
    <property type="protein sequence ID" value="AKC86054.1"/>
    <property type="molecule type" value="Genomic_DNA"/>
</dbReference>
<evidence type="ECO:0000313" key="3">
    <source>
        <dbReference type="Proteomes" id="UP000033067"/>
    </source>
</evidence>
<dbReference type="Pfam" id="PF07793">
    <property type="entry name" value="DUF1631"/>
    <property type="match status" value="1"/>
</dbReference>
<evidence type="ECO:0000256" key="1">
    <source>
        <dbReference type="SAM" id="MobiDB-lite"/>
    </source>
</evidence>
<organism evidence="2 3">
    <name type="scientific">Pseudoxanthomonas suwonensis</name>
    <dbReference type="NCBI Taxonomy" id="314722"/>
    <lineage>
        <taxon>Bacteria</taxon>
        <taxon>Pseudomonadati</taxon>
        <taxon>Pseudomonadota</taxon>
        <taxon>Gammaproteobacteria</taxon>
        <taxon>Lysobacterales</taxon>
        <taxon>Lysobacteraceae</taxon>
        <taxon>Pseudoxanthomonas</taxon>
    </lineage>
</organism>
<sequence>MSMTQQDPNIPHPHARDPRLLAMARDAFLPQLGDAFAVAVARYDDVMFDRAERAGASQLLFLDGMRELRRRREEIAARFRAQLSQAWQALETGAPLSAEAALSSQAGGLSLVAEHELESRLAVRNLASVVLRDCKPVLLRLDRRLGWIAGGLELDADSNPIGPEHIGVAVHEAFATSELAPEVRLVLIKLCERDLAATVAKLYETLDLRLVREGVLPGAPAARTQAQPARANDPQAPDYGAWGEAAGEEYSPAWASRFMQRWQETRGAMQQHGFDPADGAGAPGAGGSGMLLDALHQLLQQSREMRGGAEQVAGGVQAAQSAQRPLSQREMLSVLSLLQATPSATLSAAIGDEQESLSQRLKSEVLSNASQLGMDPSSTSLDPKDEDAIDLVGMLFDVLLDERDLAGRPRELIGRLVVPFVKVALLDRRMFVQKTHPARRLLNALAEACEGNQGESAAERTLLAKVEEIIHRLVAEFNENLAIFMTLEEEFRDFLEQHRRRIEITERRAAEIQRGQERLELARSRAEFELASRLEDRQLPQAVAEFLRNPWQHHLTLALLREGEVGDAFVESLELADGILEEMGEAQRHIVGKLWLQNWQPGLRKVFSSVGLHGDAADAAIGALHDTLQAVADARPELEKPLPELPAVALPQPVPVEQGAIELVAGTDTLDFDNADAERIRTLPVGTWLDFIDKDGRVQPGKLSWVSPISSRLLFVNRRGVRFCVASAEELAVMVRLGRLRMHVADDGAFDSAMQGVIERLDMRAAAPESATLH</sequence>
<reference evidence="2 3" key="1">
    <citation type="journal article" date="2015" name="Genome Announc.">
        <title>Complete Genome Sequence of Pseudoxanthomonas suwonensis Strain J1, a Cellulose-Degrading Bacterium Isolated from Leaf- and Wood-Enriched Soil.</title>
        <authorList>
            <person name="Hou L."/>
            <person name="Jiang J."/>
            <person name="Xu Z."/>
            <person name="Zhou Y."/>
            <person name="Leung F.C."/>
        </authorList>
    </citation>
    <scope>NUCLEOTIDE SEQUENCE [LARGE SCALE GENOMIC DNA]</scope>
    <source>
        <strain evidence="2 3">J1</strain>
    </source>
</reference>
<keyword evidence="3" id="KW-1185">Reference proteome</keyword>